<feature type="domain" description="DUF4097" evidence="2">
    <location>
        <begin position="147"/>
        <end position="233"/>
    </location>
</feature>
<evidence type="ECO:0000313" key="4">
    <source>
        <dbReference type="Proteomes" id="UP000199532"/>
    </source>
</evidence>
<name>A0A1H6V606_9BACT</name>
<dbReference type="AlphaFoldDB" id="A0A1H6V606"/>
<keyword evidence="1" id="KW-0732">Signal</keyword>
<dbReference type="STRING" id="408657.SAMN04487995_2755"/>
<dbReference type="InterPro" id="IPR025164">
    <property type="entry name" value="Toastrack_DUF4097"/>
</dbReference>
<dbReference type="PROSITE" id="PS51257">
    <property type="entry name" value="PROKAR_LIPOPROTEIN"/>
    <property type="match status" value="1"/>
</dbReference>
<dbReference type="Pfam" id="PF13349">
    <property type="entry name" value="DUF4097"/>
    <property type="match status" value="1"/>
</dbReference>
<reference evidence="3 4" key="1">
    <citation type="submission" date="2016-10" db="EMBL/GenBank/DDBJ databases">
        <authorList>
            <person name="de Groot N.N."/>
        </authorList>
    </citation>
    <scope>NUCLEOTIDE SEQUENCE [LARGE SCALE GENOMIC DNA]</scope>
    <source>
        <strain evidence="3 4">DSM 19938</strain>
    </source>
</reference>
<accession>A0A1H6V606</accession>
<dbReference type="Proteomes" id="UP000199532">
    <property type="component" value="Unassembled WGS sequence"/>
</dbReference>
<protein>
    <recommendedName>
        <fullName evidence="2">DUF4097 domain-containing protein</fullName>
    </recommendedName>
</protein>
<dbReference type="OrthoDB" id="937739at2"/>
<proteinExistence type="predicted"/>
<organism evidence="3 4">
    <name type="scientific">Dyadobacter koreensis</name>
    <dbReference type="NCBI Taxonomy" id="408657"/>
    <lineage>
        <taxon>Bacteria</taxon>
        <taxon>Pseudomonadati</taxon>
        <taxon>Bacteroidota</taxon>
        <taxon>Cytophagia</taxon>
        <taxon>Cytophagales</taxon>
        <taxon>Spirosomataceae</taxon>
        <taxon>Dyadobacter</taxon>
    </lineage>
</organism>
<dbReference type="RefSeq" id="WP_090335734.1">
    <property type="nucleotide sequence ID" value="NZ_FNXY01000004.1"/>
</dbReference>
<evidence type="ECO:0000313" key="3">
    <source>
        <dbReference type="EMBL" id="SEI96080.1"/>
    </source>
</evidence>
<dbReference type="EMBL" id="FNXY01000004">
    <property type="protein sequence ID" value="SEI96080.1"/>
    <property type="molecule type" value="Genomic_DNA"/>
</dbReference>
<evidence type="ECO:0000259" key="2">
    <source>
        <dbReference type="Pfam" id="PF13349"/>
    </source>
</evidence>
<keyword evidence="4" id="KW-1185">Reference proteome</keyword>
<sequence length="288" mass="31858">MKKIMIPFLVGLVLSCTQAPAQKTVFKEHISKDFPISNASGHNVLAIYNINGFITVKGYDGDKVLVEVDKTLSAGNEELLEAAKQEFKVNLEQKDDSVLAYITEPFDSRPNRNNKNWGNRDKNRYDFRLEFTVTVPYSMNLLVSTVNGGDVTVEDVTGSLKVSNVNGAIKLANAKGTSDIKTINGNVEANYLIVPPGESQFKTLNGDVIVTYPRTLSADCQFKSFNGEFFTDFPDVATLPVTVVKNQENSPGKTIYKLNTETSIRIGNGGKTFRFETFNGNIYLKKQS</sequence>
<gene>
    <name evidence="3" type="ORF">SAMN04487995_2755</name>
</gene>
<feature type="signal peptide" evidence="1">
    <location>
        <begin position="1"/>
        <end position="21"/>
    </location>
</feature>
<evidence type="ECO:0000256" key="1">
    <source>
        <dbReference type="SAM" id="SignalP"/>
    </source>
</evidence>
<feature type="chain" id="PRO_5011628240" description="DUF4097 domain-containing protein" evidence="1">
    <location>
        <begin position="22"/>
        <end position="288"/>
    </location>
</feature>